<dbReference type="GO" id="GO:0000976">
    <property type="term" value="F:transcription cis-regulatory region binding"/>
    <property type="evidence" value="ECO:0007669"/>
    <property type="project" value="TreeGrafter"/>
</dbReference>
<dbReference type="PANTHER" id="PTHR30055">
    <property type="entry name" value="HTH-TYPE TRANSCRIPTIONAL REGULATOR RUTR"/>
    <property type="match status" value="1"/>
</dbReference>
<dbReference type="PROSITE" id="PS50977">
    <property type="entry name" value="HTH_TETR_2"/>
    <property type="match status" value="1"/>
</dbReference>
<evidence type="ECO:0000259" key="3">
    <source>
        <dbReference type="PROSITE" id="PS50977"/>
    </source>
</evidence>
<dbReference type="InterPro" id="IPR041586">
    <property type="entry name" value="PsrA_TetR_C"/>
</dbReference>
<feature type="DNA-binding region" description="H-T-H motif" evidence="2">
    <location>
        <begin position="35"/>
        <end position="54"/>
    </location>
</feature>
<dbReference type="Gene3D" id="1.10.357.10">
    <property type="entry name" value="Tetracycline Repressor, domain 2"/>
    <property type="match status" value="1"/>
</dbReference>
<name>A0A840WG64_9RHOB</name>
<dbReference type="GO" id="GO:0003700">
    <property type="term" value="F:DNA-binding transcription factor activity"/>
    <property type="evidence" value="ECO:0007669"/>
    <property type="project" value="TreeGrafter"/>
</dbReference>
<keyword evidence="5" id="KW-1185">Reference proteome</keyword>
<proteinExistence type="predicted"/>
<dbReference type="InterPro" id="IPR036271">
    <property type="entry name" value="Tet_transcr_reg_TetR-rel_C_sf"/>
</dbReference>
<dbReference type="EMBL" id="JACIJS010000001">
    <property type="protein sequence ID" value="MBB5514148.1"/>
    <property type="molecule type" value="Genomic_DNA"/>
</dbReference>
<dbReference type="SUPFAM" id="SSF46689">
    <property type="entry name" value="Homeodomain-like"/>
    <property type="match status" value="1"/>
</dbReference>
<dbReference type="InterPro" id="IPR050109">
    <property type="entry name" value="HTH-type_TetR-like_transc_reg"/>
</dbReference>
<dbReference type="SUPFAM" id="SSF48498">
    <property type="entry name" value="Tetracyclin repressor-like, C-terminal domain"/>
    <property type="match status" value="1"/>
</dbReference>
<reference evidence="4 5" key="1">
    <citation type="submission" date="2020-08" db="EMBL/GenBank/DDBJ databases">
        <title>Genomic Encyclopedia of Type Strains, Phase IV (KMG-IV): sequencing the most valuable type-strain genomes for metagenomic binning, comparative biology and taxonomic classification.</title>
        <authorList>
            <person name="Goeker M."/>
        </authorList>
    </citation>
    <scope>NUCLEOTIDE SEQUENCE [LARGE SCALE GENOMIC DNA]</scope>
    <source>
        <strain evidence="4 5">DSM 103377</strain>
    </source>
</reference>
<dbReference type="AlphaFoldDB" id="A0A840WG64"/>
<dbReference type="PANTHER" id="PTHR30055:SF235">
    <property type="entry name" value="TRANSCRIPTIONAL REGULATORY PROTEIN"/>
    <property type="match status" value="1"/>
</dbReference>
<feature type="domain" description="HTH tetR-type" evidence="3">
    <location>
        <begin position="12"/>
        <end position="72"/>
    </location>
</feature>
<dbReference type="Pfam" id="PF00440">
    <property type="entry name" value="TetR_N"/>
    <property type="match status" value="1"/>
</dbReference>
<gene>
    <name evidence="4" type="ORF">FHS89_000146</name>
</gene>
<organism evidence="4 5">
    <name type="scientific">Rubricella aquisinus</name>
    <dbReference type="NCBI Taxonomy" id="2028108"/>
    <lineage>
        <taxon>Bacteria</taxon>
        <taxon>Pseudomonadati</taxon>
        <taxon>Pseudomonadota</taxon>
        <taxon>Alphaproteobacteria</taxon>
        <taxon>Rhodobacterales</taxon>
        <taxon>Paracoccaceae</taxon>
        <taxon>Rubricella</taxon>
    </lineage>
</organism>
<dbReference type="Pfam" id="PF17939">
    <property type="entry name" value="TetR_C_30"/>
    <property type="match status" value="1"/>
</dbReference>
<evidence type="ECO:0000256" key="1">
    <source>
        <dbReference type="ARBA" id="ARBA00023125"/>
    </source>
</evidence>
<dbReference type="InterPro" id="IPR009057">
    <property type="entry name" value="Homeodomain-like_sf"/>
</dbReference>
<sequence length="216" mass="23152">MESAARQHDTFTAAQERILDAAEAAFSEAGFGGVGMKAIAQSAGVAQGLIHYHFDTKEGLYAAVIARRSSLINAGRQALLDAVPVDAPDRIERIFDALFRPPLGEEGGGKVYARIFAGLAVGGARDQALVQEHYDPIARRFIAALQDAAPGASKDAITWAYTFAIGMLIASVSRDGRRERLATRHPDETEDIIRNLTIHAAAGLRGLIEKDQTTPT</sequence>
<evidence type="ECO:0000256" key="2">
    <source>
        <dbReference type="PROSITE-ProRule" id="PRU00335"/>
    </source>
</evidence>
<comment type="caution">
    <text evidence="4">The sequence shown here is derived from an EMBL/GenBank/DDBJ whole genome shotgun (WGS) entry which is preliminary data.</text>
</comment>
<dbReference type="RefSeq" id="WP_184007459.1">
    <property type="nucleotide sequence ID" value="NZ_JACIJS010000001.1"/>
</dbReference>
<evidence type="ECO:0000313" key="5">
    <source>
        <dbReference type="Proteomes" id="UP000553766"/>
    </source>
</evidence>
<dbReference type="Proteomes" id="UP000553766">
    <property type="component" value="Unassembled WGS sequence"/>
</dbReference>
<protein>
    <submittedName>
        <fullName evidence="4">AcrR family transcriptional regulator</fullName>
    </submittedName>
</protein>
<dbReference type="PRINTS" id="PR00455">
    <property type="entry name" value="HTHTETR"/>
</dbReference>
<keyword evidence="1 2" id="KW-0238">DNA-binding</keyword>
<evidence type="ECO:0000313" key="4">
    <source>
        <dbReference type="EMBL" id="MBB5514148.1"/>
    </source>
</evidence>
<accession>A0A840WG64</accession>
<dbReference type="InterPro" id="IPR001647">
    <property type="entry name" value="HTH_TetR"/>
</dbReference>